<dbReference type="InterPro" id="IPR006175">
    <property type="entry name" value="YjgF/YER057c/UK114"/>
</dbReference>
<dbReference type="PANTHER" id="PTHR47328">
    <property type="match status" value="1"/>
</dbReference>
<organism evidence="1 2">
    <name type="scientific">Aquirhabdus parva</name>
    <dbReference type="NCBI Taxonomy" id="2283318"/>
    <lineage>
        <taxon>Bacteria</taxon>
        <taxon>Pseudomonadati</taxon>
        <taxon>Pseudomonadota</taxon>
        <taxon>Gammaproteobacteria</taxon>
        <taxon>Moraxellales</taxon>
        <taxon>Moraxellaceae</taxon>
        <taxon>Aquirhabdus</taxon>
    </lineage>
</organism>
<dbReference type="SUPFAM" id="SSF55298">
    <property type="entry name" value="YjgF-like"/>
    <property type="match status" value="1"/>
</dbReference>
<dbReference type="EMBL" id="CP031222">
    <property type="protein sequence ID" value="AXI03469.1"/>
    <property type="molecule type" value="Genomic_DNA"/>
</dbReference>
<dbReference type="PANTHER" id="PTHR47328:SF1">
    <property type="entry name" value="RUTC FAMILY PROTEIN YOAB"/>
    <property type="match status" value="1"/>
</dbReference>
<dbReference type="OrthoDB" id="6899345at2"/>
<keyword evidence="2" id="KW-1185">Reference proteome</keyword>
<protein>
    <submittedName>
        <fullName evidence="1">RidA family protein</fullName>
    </submittedName>
</protein>
<evidence type="ECO:0000313" key="2">
    <source>
        <dbReference type="Proteomes" id="UP000253940"/>
    </source>
</evidence>
<dbReference type="AlphaFoldDB" id="A0A345P860"/>
<dbReference type="KEGG" id="mbah:HYN46_11835"/>
<dbReference type="Proteomes" id="UP000253940">
    <property type="component" value="Chromosome"/>
</dbReference>
<accession>A0A345P860</accession>
<dbReference type="Pfam" id="PF01042">
    <property type="entry name" value="Ribonuc_L-PSP"/>
    <property type="match status" value="1"/>
</dbReference>
<dbReference type="RefSeq" id="WP_114899577.1">
    <property type="nucleotide sequence ID" value="NZ_CP031222.1"/>
</dbReference>
<proteinExistence type="predicted"/>
<reference evidence="1 2" key="1">
    <citation type="submission" date="2018-07" db="EMBL/GenBank/DDBJ databases">
        <title>Genome sequencing of Moraxellaceae gen. HYN0046.</title>
        <authorList>
            <person name="Kim M."/>
            <person name="Yi H."/>
        </authorList>
    </citation>
    <scope>NUCLEOTIDE SEQUENCE [LARGE SCALE GENOMIC DNA]</scope>
    <source>
        <strain evidence="1 2">HYN0046</strain>
    </source>
</reference>
<evidence type="ECO:0000313" key="1">
    <source>
        <dbReference type="EMBL" id="AXI03469.1"/>
    </source>
</evidence>
<gene>
    <name evidence="1" type="ORF">HYN46_11835</name>
</gene>
<dbReference type="CDD" id="cd06150">
    <property type="entry name" value="YjgF_YER057c_UK114_like_2"/>
    <property type="match status" value="1"/>
</dbReference>
<dbReference type="InterPro" id="IPR035959">
    <property type="entry name" value="RutC-like_sf"/>
</dbReference>
<sequence length="116" mass="12646">MSIIRKHVGRRMSEIVIHGDTVYLAGQVGETGKTVEEQTAEALALVDKLLIEAGSSRQHILQVIIWLKDIADFDGMNRVYDAWVPEGHTPARATSEAKLADPSLLVEVIVTAALAK</sequence>
<dbReference type="Gene3D" id="3.30.1330.40">
    <property type="entry name" value="RutC-like"/>
    <property type="match status" value="1"/>
</dbReference>
<name>A0A345P860_9GAMM</name>
<dbReference type="InterPro" id="IPR035709">
    <property type="entry name" value="YoaB-like"/>
</dbReference>